<dbReference type="EMBL" id="JBBPFD010000007">
    <property type="protein sequence ID" value="KAK7919141.1"/>
    <property type="molecule type" value="Genomic_DNA"/>
</dbReference>
<organism evidence="2 3">
    <name type="scientific">Mugilogobius chulae</name>
    <name type="common">yellowstripe goby</name>
    <dbReference type="NCBI Taxonomy" id="88201"/>
    <lineage>
        <taxon>Eukaryota</taxon>
        <taxon>Metazoa</taxon>
        <taxon>Chordata</taxon>
        <taxon>Craniata</taxon>
        <taxon>Vertebrata</taxon>
        <taxon>Euteleostomi</taxon>
        <taxon>Actinopterygii</taxon>
        <taxon>Neopterygii</taxon>
        <taxon>Teleostei</taxon>
        <taxon>Neoteleostei</taxon>
        <taxon>Acanthomorphata</taxon>
        <taxon>Gobiaria</taxon>
        <taxon>Gobiiformes</taxon>
        <taxon>Gobioidei</taxon>
        <taxon>Gobiidae</taxon>
        <taxon>Gobionellinae</taxon>
        <taxon>Mugilogobius</taxon>
    </lineage>
</organism>
<feature type="region of interest" description="Disordered" evidence="1">
    <location>
        <begin position="148"/>
        <end position="181"/>
    </location>
</feature>
<evidence type="ECO:0000313" key="2">
    <source>
        <dbReference type="EMBL" id="KAK7919141.1"/>
    </source>
</evidence>
<protein>
    <submittedName>
        <fullName evidence="2">Uncharacterized protein</fullName>
    </submittedName>
</protein>
<sequence>MSKMFSFLRSKKEKVDLESVEKLRQELAVYKHFTDKLLKESSRQYEQITALELEKFGLRKDVQCLQDQILTCRDKRTKTLRELATTPPTNWQPQTVTTPSPAYYHQIWQPQTSQPFTSYADHRGCAFEIPLDTDEDLSFPSTSQFEYLAPPRPGLSKTPEKPVRKSKLKDKLSLKRQRKSRRVTLELSWTCLLGRQRSSLKWEVTD</sequence>
<dbReference type="AlphaFoldDB" id="A0AAW0PD04"/>
<keyword evidence="3" id="KW-1185">Reference proteome</keyword>
<evidence type="ECO:0000256" key="1">
    <source>
        <dbReference type="SAM" id="MobiDB-lite"/>
    </source>
</evidence>
<accession>A0AAW0PD04</accession>
<gene>
    <name evidence="2" type="ORF">WMY93_010425</name>
</gene>
<comment type="caution">
    <text evidence="2">The sequence shown here is derived from an EMBL/GenBank/DDBJ whole genome shotgun (WGS) entry which is preliminary data.</text>
</comment>
<evidence type="ECO:0000313" key="3">
    <source>
        <dbReference type="Proteomes" id="UP001460270"/>
    </source>
</evidence>
<feature type="compositionally biased region" description="Basic and acidic residues" evidence="1">
    <location>
        <begin position="158"/>
        <end position="173"/>
    </location>
</feature>
<reference evidence="3" key="1">
    <citation type="submission" date="2024-04" db="EMBL/GenBank/DDBJ databases">
        <title>Salinicola lusitanus LLJ914,a marine bacterium isolated from the Okinawa Trough.</title>
        <authorList>
            <person name="Li J."/>
        </authorList>
    </citation>
    <scope>NUCLEOTIDE SEQUENCE [LARGE SCALE GENOMIC DNA]</scope>
</reference>
<name>A0AAW0PD04_9GOBI</name>
<dbReference type="Proteomes" id="UP001460270">
    <property type="component" value="Unassembled WGS sequence"/>
</dbReference>
<proteinExistence type="predicted"/>